<evidence type="ECO:0000313" key="1">
    <source>
        <dbReference type="EMBL" id="RFC62020.1"/>
    </source>
</evidence>
<dbReference type="AlphaFoldDB" id="A0A371WYF5"/>
<sequence length="95" mass="10622">MANEEARALEERQGLRPGRNQQLVYDALVKSGRPMRAYELLKLLHADGIRSPLQVYRALDKLVREGKARRIETLRAFAVCGQSGQDGQVAVTICT</sequence>
<comment type="caution">
    <text evidence="1">The sequence shown here is derived from an EMBL/GenBank/DDBJ whole genome shotgun (WGS) entry which is preliminary data.</text>
</comment>
<dbReference type="InterPro" id="IPR036390">
    <property type="entry name" value="WH_DNA-bd_sf"/>
</dbReference>
<evidence type="ECO:0008006" key="3">
    <source>
        <dbReference type="Google" id="ProtNLM"/>
    </source>
</evidence>
<organism evidence="1 2">
    <name type="scientific">Fulvimarina endophytica</name>
    <dbReference type="NCBI Taxonomy" id="2293836"/>
    <lineage>
        <taxon>Bacteria</taxon>
        <taxon>Pseudomonadati</taxon>
        <taxon>Pseudomonadota</taxon>
        <taxon>Alphaproteobacteria</taxon>
        <taxon>Hyphomicrobiales</taxon>
        <taxon>Aurantimonadaceae</taxon>
        <taxon>Fulvimarina</taxon>
    </lineage>
</organism>
<protein>
    <recommendedName>
        <fullName evidence="3">Transcriptional repressor</fullName>
    </recommendedName>
</protein>
<dbReference type="SUPFAM" id="SSF46785">
    <property type="entry name" value="Winged helix' DNA-binding domain"/>
    <property type="match status" value="1"/>
</dbReference>
<proteinExistence type="predicted"/>
<dbReference type="InterPro" id="IPR036388">
    <property type="entry name" value="WH-like_DNA-bd_sf"/>
</dbReference>
<gene>
    <name evidence="1" type="ORF">DYI37_18400</name>
</gene>
<dbReference type="RefSeq" id="WP_116684744.1">
    <property type="nucleotide sequence ID" value="NZ_QURL01000010.1"/>
</dbReference>
<accession>A0A371WYF5</accession>
<reference evidence="1 2" key="1">
    <citation type="submission" date="2018-08" db="EMBL/GenBank/DDBJ databases">
        <title>Fulvimarina sp. 85, whole genome shotgun sequence.</title>
        <authorList>
            <person name="Tuo L."/>
        </authorList>
    </citation>
    <scope>NUCLEOTIDE SEQUENCE [LARGE SCALE GENOMIC DNA]</scope>
    <source>
        <strain evidence="1 2">85</strain>
    </source>
</reference>
<dbReference type="Gene3D" id="1.10.10.10">
    <property type="entry name" value="Winged helix-like DNA-binding domain superfamily/Winged helix DNA-binding domain"/>
    <property type="match status" value="1"/>
</dbReference>
<keyword evidence="2" id="KW-1185">Reference proteome</keyword>
<dbReference type="EMBL" id="QURL01000010">
    <property type="protein sequence ID" value="RFC62020.1"/>
    <property type="molecule type" value="Genomic_DNA"/>
</dbReference>
<evidence type="ECO:0000313" key="2">
    <source>
        <dbReference type="Proteomes" id="UP000264310"/>
    </source>
</evidence>
<name>A0A371WYF5_9HYPH</name>
<dbReference type="OrthoDB" id="9801127at2"/>
<dbReference type="Proteomes" id="UP000264310">
    <property type="component" value="Unassembled WGS sequence"/>
</dbReference>